<dbReference type="EnsemblMetazoa" id="AMAM021795-RA">
    <property type="protein sequence ID" value="AMAM021795-PA"/>
    <property type="gene ID" value="AMAM021795"/>
</dbReference>
<dbReference type="VEuPathDB" id="VectorBase:AMAM021795"/>
<proteinExistence type="predicted"/>
<sequence>MQALQDDPQTPAQHRQHTIIIFTYNGLSEMTGCRRQPSSAMRHFRFGERSAQNALKLYDHVTVLHDGDVAICQHGDMGTSDAERFATKRQTKPSRDAIWWQSSTVLLMIIFPLTFYQQHPMMLPISLSEDLRR</sequence>
<evidence type="ECO:0000313" key="2">
    <source>
        <dbReference type="EnsemblMetazoa" id="AMAM021795-PA"/>
    </source>
</evidence>
<reference evidence="2" key="2">
    <citation type="submission" date="2020-05" db="UniProtKB">
        <authorList>
            <consortium name="EnsemblMetazoa"/>
        </authorList>
    </citation>
    <scope>IDENTIFICATION</scope>
    <source>
        <strain evidence="2">maculatus3</strain>
    </source>
</reference>
<keyword evidence="1" id="KW-0472">Membrane</keyword>
<name>A0A182T8K4_9DIPT</name>
<feature type="transmembrane region" description="Helical" evidence="1">
    <location>
        <begin position="97"/>
        <end position="116"/>
    </location>
</feature>
<keyword evidence="1" id="KW-0812">Transmembrane</keyword>
<evidence type="ECO:0000313" key="3">
    <source>
        <dbReference type="Proteomes" id="UP000075901"/>
    </source>
</evidence>
<evidence type="ECO:0000256" key="1">
    <source>
        <dbReference type="SAM" id="Phobius"/>
    </source>
</evidence>
<protein>
    <submittedName>
        <fullName evidence="2">Uncharacterized protein</fullName>
    </submittedName>
</protein>
<accession>A0A182T8K4</accession>
<dbReference type="Proteomes" id="UP000075901">
    <property type="component" value="Unassembled WGS sequence"/>
</dbReference>
<organism evidence="2 3">
    <name type="scientific">Anopheles maculatus</name>
    <dbReference type="NCBI Taxonomy" id="74869"/>
    <lineage>
        <taxon>Eukaryota</taxon>
        <taxon>Metazoa</taxon>
        <taxon>Ecdysozoa</taxon>
        <taxon>Arthropoda</taxon>
        <taxon>Hexapoda</taxon>
        <taxon>Insecta</taxon>
        <taxon>Pterygota</taxon>
        <taxon>Neoptera</taxon>
        <taxon>Endopterygota</taxon>
        <taxon>Diptera</taxon>
        <taxon>Nematocera</taxon>
        <taxon>Culicoidea</taxon>
        <taxon>Culicidae</taxon>
        <taxon>Anophelinae</taxon>
        <taxon>Anopheles</taxon>
        <taxon>Anopheles maculatus group</taxon>
    </lineage>
</organism>
<keyword evidence="1" id="KW-1133">Transmembrane helix</keyword>
<reference evidence="3" key="1">
    <citation type="submission" date="2013-09" db="EMBL/GenBank/DDBJ databases">
        <title>The Genome Sequence of Anopheles maculatus species B.</title>
        <authorList>
            <consortium name="The Broad Institute Genomics Platform"/>
            <person name="Neafsey D.E."/>
            <person name="Besansky N."/>
            <person name="Howell P."/>
            <person name="Walton C."/>
            <person name="Young S.K."/>
            <person name="Zeng Q."/>
            <person name="Gargeya S."/>
            <person name="Fitzgerald M."/>
            <person name="Haas B."/>
            <person name="Abouelleil A."/>
            <person name="Allen A.W."/>
            <person name="Alvarado L."/>
            <person name="Arachchi H.M."/>
            <person name="Berlin A.M."/>
            <person name="Chapman S.B."/>
            <person name="Gainer-Dewar J."/>
            <person name="Goldberg J."/>
            <person name="Griggs A."/>
            <person name="Gujja S."/>
            <person name="Hansen M."/>
            <person name="Howarth C."/>
            <person name="Imamovic A."/>
            <person name="Ireland A."/>
            <person name="Larimer J."/>
            <person name="McCowan C."/>
            <person name="Murphy C."/>
            <person name="Pearson M."/>
            <person name="Poon T.W."/>
            <person name="Priest M."/>
            <person name="Roberts A."/>
            <person name="Saif S."/>
            <person name="Shea T."/>
            <person name="Sisk P."/>
            <person name="Sykes S."/>
            <person name="Wortman J."/>
            <person name="Nusbaum C."/>
            <person name="Birren B."/>
        </authorList>
    </citation>
    <scope>NUCLEOTIDE SEQUENCE [LARGE SCALE GENOMIC DNA]</scope>
    <source>
        <strain evidence="3">maculatus3</strain>
    </source>
</reference>
<keyword evidence="3" id="KW-1185">Reference proteome</keyword>
<dbReference type="AlphaFoldDB" id="A0A182T8K4"/>